<reference evidence="1 2" key="1">
    <citation type="submission" date="2018-08" db="EMBL/GenBank/DDBJ databases">
        <title>Murine metabolic-syndrome-specific gut microbial biobank.</title>
        <authorList>
            <person name="Liu C."/>
        </authorList>
    </citation>
    <scope>NUCLEOTIDE SEQUENCE [LARGE SCALE GENOMIC DNA]</scope>
    <source>
        <strain evidence="1 2">28</strain>
    </source>
</reference>
<dbReference type="AlphaFoldDB" id="A0A845QHE8"/>
<dbReference type="Pfam" id="PF12691">
    <property type="entry name" value="Phage_tail_terminator_6"/>
    <property type="match status" value="1"/>
</dbReference>
<organism evidence="1 2">
    <name type="scientific">Anaerotruncus colihominis</name>
    <dbReference type="NCBI Taxonomy" id="169435"/>
    <lineage>
        <taxon>Bacteria</taxon>
        <taxon>Bacillati</taxon>
        <taxon>Bacillota</taxon>
        <taxon>Clostridia</taxon>
        <taxon>Eubacteriales</taxon>
        <taxon>Oscillospiraceae</taxon>
        <taxon>Anaerotruncus</taxon>
    </lineage>
</organism>
<evidence type="ECO:0000313" key="2">
    <source>
        <dbReference type="Proteomes" id="UP000446866"/>
    </source>
</evidence>
<sequence>MLTLADVRDWLKSFGFAEHYYIGKLDNKKQKSIGVYQRKETGTPRITIGGLDNTRYDVKRISVLLHWNQNAKETEEAALAFWEKLREVTNVQIGETHVDYLMLLVPEPQDVGTDDNGIYERVIWFDLYYER</sequence>
<dbReference type="EMBL" id="QXWK01000013">
    <property type="protein sequence ID" value="NBH61572.1"/>
    <property type="molecule type" value="Genomic_DNA"/>
</dbReference>
<protein>
    <recommendedName>
        <fullName evidence="3">DUF3168 domain-containing protein</fullName>
    </recommendedName>
</protein>
<comment type="caution">
    <text evidence="1">The sequence shown here is derived from an EMBL/GenBank/DDBJ whole genome shotgun (WGS) entry which is preliminary data.</text>
</comment>
<dbReference type="Proteomes" id="UP000446866">
    <property type="component" value="Unassembled WGS sequence"/>
</dbReference>
<gene>
    <name evidence="1" type="ORF">D0435_07900</name>
</gene>
<dbReference type="InterPro" id="IPR024411">
    <property type="entry name" value="Tail_terminator_phage"/>
</dbReference>
<accession>A0A845QHE8</accession>
<dbReference type="RefSeq" id="WP_160201854.1">
    <property type="nucleotide sequence ID" value="NZ_QXWK01000013.1"/>
</dbReference>
<keyword evidence="2" id="KW-1185">Reference proteome</keyword>
<name>A0A845QHE8_9FIRM</name>
<evidence type="ECO:0008006" key="3">
    <source>
        <dbReference type="Google" id="ProtNLM"/>
    </source>
</evidence>
<proteinExistence type="predicted"/>
<evidence type="ECO:0000313" key="1">
    <source>
        <dbReference type="EMBL" id="NBH61572.1"/>
    </source>
</evidence>